<reference evidence="15" key="1">
    <citation type="submission" date="2020-02" db="EMBL/GenBank/DDBJ databases">
        <title>Diversity and distributions of Treponema denticola and other treponeme lineages in subgingival plaque biofilms sampled from subjects with periodontal disease.</title>
        <authorList>
            <person name="Zeng H."/>
            <person name="Chan Y.K."/>
            <person name="Gao W."/>
            <person name="Leung W.K."/>
            <person name="Watt R.M."/>
        </authorList>
    </citation>
    <scope>NUCLEOTIDE SEQUENCE</scope>
</reference>
<evidence type="ECO:0000256" key="13">
    <source>
        <dbReference type="ARBA" id="ARBA00047767"/>
    </source>
</evidence>
<evidence type="ECO:0000256" key="12">
    <source>
        <dbReference type="ARBA" id="ARBA00032092"/>
    </source>
</evidence>
<comment type="pathway">
    <text evidence="2">Pyrimidine metabolism; CTP biosynthesis via de novo pathway; UDP from UMP (UMPK route): step 1/1.</text>
</comment>
<evidence type="ECO:0000256" key="5">
    <source>
        <dbReference type="ARBA" id="ARBA00016403"/>
    </source>
</evidence>
<accession>A0A883EK17</accession>
<dbReference type="NCBIfam" id="TIGR02076">
    <property type="entry name" value="pyrH_arch"/>
    <property type="match status" value="1"/>
</dbReference>
<dbReference type="EC" id="2.7.4.22" evidence="4"/>
<dbReference type="Pfam" id="PF00696">
    <property type="entry name" value="AA_kinase"/>
    <property type="match status" value="1"/>
</dbReference>
<evidence type="ECO:0000256" key="8">
    <source>
        <dbReference type="ARBA" id="ARBA00022741"/>
    </source>
</evidence>
<proteinExistence type="inferred from homology"/>
<comment type="subcellular location">
    <subcellularLocation>
        <location evidence="1">Cytoplasm</location>
    </subcellularLocation>
</comment>
<evidence type="ECO:0000256" key="10">
    <source>
        <dbReference type="ARBA" id="ARBA00022840"/>
    </source>
</evidence>
<dbReference type="PIRSF" id="PIRSF005650">
    <property type="entry name" value="Uridylate_kin"/>
    <property type="match status" value="1"/>
</dbReference>
<evidence type="ECO:0000256" key="3">
    <source>
        <dbReference type="ARBA" id="ARBA00007614"/>
    </source>
</evidence>
<keyword evidence="6" id="KW-0963">Cytoplasm</keyword>
<dbReference type="InterPro" id="IPR011818">
    <property type="entry name" value="Uridylate_kinase_arch/spir"/>
</dbReference>
<keyword evidence="10" id="KW-0067">ATP-binding</keyword>
<dbReference type="PANTHER" id="PTHR42833:SF4">
    <property type="entry name" value="URIDYLATE KINASE PUMPKIN, CHLOROPLASTIC"/>
    <property type="match status" value="1"/>
</dbReference>
<comment type="similarity">
    <text evidence="3">Belongs to the UMP kinase family.</text>
</comment>
<evidence type="ECO:0000259" key="14">
    <source>
        <dbReference type="Pfam" id="PF00696"/>
    </source>
</evidence>
<dbReference type="AlphaFoldDB" id="A0A883EK17"/>
<organism evidence="15">
    <name type="scientific">Treponema denticola</name>
    <dbReference type="NCBI Taxonomy" id="158"/>
    <lineage>
        <taxon>Bacteria</taxon>
        <taxon>Pseudomonadati</taxon>
        <taxon>Spirochaetota</taxon>
        <taxon>Spirochaetia</taxon>
        <taxon>Spirochaetales</taxon>
        <taxon>Treponemataceae</taxon>
        <taxon>Treponema</taxon>
    </lineage>
</organism>
<dbReference type="EMBL" id="MT092623">
    <property type="protein sequence ID" value="QQK86726.1"/>
    <property type="molecule type" value="Genomic_DNA"/>
</dbReference>
<keyword evidence="9 15" id="KW-0418">Kinase</keyword>
<name>A0A883EK17_TREDN</name>
<evidence type="ECO:0000256" key="7">
    <source>
        <dbReference type="ARBA" id="ARBA00022679"/>
    </source>
</evidence>
<evidence type="ECO:0000256" key="2">
    <source>
        <dbReference type="ARBA" id="ARBA00004791"/>
    </source>
</evidence>
<evidence type="ECO:0000256" key="1">
    <source>
        <dbReference type="ARBA" id="ARBA00004496"/>
    </source>
</evidence>
<evidence type="ECO:0000256" key="4">
    <source>
        <dbReference type="ARBA" id="ARBA00012899"/>
    </source>
</evidence>
<dbReference type="SUPFAM" id="SSF53633">
    <property type="entry name" value="Carbamate kinase-like"/>
    <property type="match status" value="1"/>
</dbReference>
<evidence type="ECO:0000256" key="9">
    <source>
        <dbReference type="ARBA" id="ARBA00022777"/>
    </source>
</evidence>
<feature type="domain" description="Aspartate/glutamate/uridylate kinase" evidence="14">
    <location>
        <begin position="1"/>
        <end position="207"/>
    </location>
</feature>
<dbReference type="GO" id="GO:0033862">
    <property type="term" value="F:UMP kinase activity"/>
    <property type="evidence" value="ECO:0007669"/>
    <property type="project" value="UniProtKB-EC"/>
</dbReference>
<sequence length="231" mass="25243">MVTVLSVGGSIVAPDKPDFDFLDKFSKTIRNWLLQDSSRKIIMVIGGGAPARDYQNAYRKVCDLRKAPAKNDEADWIGIMATRLNAQLVRAVFEDLCPNPVVYDPTTVDMFGGQILVAAGWKPGFSTDNDAVVLAERFSGNLVVNLSNIAKVYTDDPKKNPEARPIDSISWEDFIKIVGTEWVPGKNTPFDPIASQRAQKAGIKVICAAGKDIENLENVLNGKDFKGTVIG</sequence>
<dbReference type="InterPro" id="IPR011817">
    <property type="entry name" value="Uridylate_kinase"/>
</dbReference>
<keyword evidence="7" id="KW-0808">Transferase</keyword>
<dbReference type="CDD" id="cd04253">
    <property type="entry name" value="AAK_UMPK-PyrH-Pf"/>
    <property type="match status" value="1"/>
</dbReference>
<dbReference type="Gene3D" id="3.40.1160.10">
    <property type="entry name" value="Acetylglutamate kinase-like"/>
    <property type="match status" value="1"/>
</dbReference>
<dbReference type="InterPro" id="IPR001048">
    <property type="entry name" value="Asp/Glu/Uridylate_kinase"/>
</dbReference>
<protein>
    <recommendedName>
        <fullName evidence="5">Uridylate kinase</fullName>
        <ecNumber evidence="4">2.7.4.22</ecNumber>
    </recommendedName>
    <alternativeName>
        <fullName evidence="12">Uridine monophosphate kinase</fullName>
    </alternativeName>
</protein>
<dbReference type="GO" id="GO:0005524">
    <property type="term" value="F:ATP binding"/>
    <property type="evidence" value="ECO:0007669"/>
    <property type="project" value="UniProtKB-KW"/>
</dbReference>
<evidence type="ECO:0000313" key="15">
    <source>
        <dbReference type="EMBL" id="QQK86726.1"/>
    </source>
</evidence>
<comment type="catalytic activity">
    <reaction evidence="13">
        <text>UMP + ATP = UDP + ADP</text>
        <dbReference type="Rhea" id="RHEA:24400"/>
        <dbReference type="ChEBI" id="CHEBI:30616"/>
        <dbReference type="ChEBI" id="CHEBI:57865"/>
        <dbReference type="ChEBI" id="CHEBI:58223"/>
        <dbReference type="ChEBI" id="CHEBI:456216"/>
        <dbReference type="EC" id="2.7.4.22"/>
    </reaction>
</comment>
<evidence type="ECO:0000256" key="6">
    <source>
        <dbReference type="ARBA" id="ARBA00022490"/>
    </source>
</evidence>
<keyword evidence="8" id="KW-0547">Nucleotide-binding</keyword>
<evidence type="ECO:0000256" key="11">
    <source>
        <dbReference type="ARBA" id="ARBA00022975"/>
    </source>
</evidence>
<dbReference type="InterPro" id="IPR036393">
    <property type="entry name" value="AceGlu_kinase-like_sf"/>
</dbReference>
<dbReference type="UniPathway" id="UPA00159">
    <property type="reaction ID" value="UER00275"/>
</dbReference>
<keyword evidence="11" id="KW-0665">Pyrimidine biosynthesis</keyword>
<dbReference type="GO" id="GO:0044210">
    <property type="term" value="P:'de novo' CTP biosynthetic process"/>
    <property type="evidence" value="ECO:0007669"/>
    <property type="project" value="UniProtKB-UniPathway"/>
</dbReference>
<dbReference type="PANTHER" id="PTHR42833">
    <property type="entry name" value="URIDYLATE KINASE"/>
    <property type="match status" value="1"/>
</dbReference>
<dbReference type="GO" id="GO:0005737">
    <property type="term" value="C:cytoplasm"/>
    <property type="evidence" value="ECO:0007669"/>
    <property type="project" value="UniProtKB-SubCell"/>
</dbReference>
<dbReference type="GO" id="GO:0006225">
    <property type="term" value="P:UDP biosynthetic process"/>
    <property type="evidence" value="ECO:0007669"/>
    <property type="project" value="TreeGrafter"/>
</dbReference>
<gene>
    <name evidence="15" type="primary">pyrH</name>
</gene>